<keyword evidence="3" id="KW-1185">Reference proteome</keyword>
<comment type="caution">
    <text evidence="2">The sequence shown here is derived from an EMBL/GenBank/DDBJ whole genome shotgun (WGS) entry which is preliminary data.</text>
</comment>
<evidence type="ECO:0000313" key="2">
    <source>
        <dbReference type="EMBL" id="PJE36526.1"/>
    </source>
</evidence>
<organism evidence="2 3">
    <name type="scientific">Pseudooceanicola lipolyticus</name>
    <dbReference type="NCBI Taxonomy" id="2029104"/>
    <lineage>
        <taxon>Bacteria</taxon>
        <taxon>Pseudomonadati</taxon>
        <taxon>Pseudomonadota</taxon>
        <taxon>Alphaproteobacteria</taxon>
        <taxon>Rhodobacterales</taxon>
        <taxon>Paracoccaceae</taxon>
        <taxon>Pseudooceanicola</taxon>
    </lineage>
</organism>
<dbReference type="SUPFAM" id="SSF55298">
    <property type="entry name" value="YjgF-like"/>
    <property type="match status" value="1"/>
</dbReference>
<sequence length="159" mass="17226">MRVEDRLVQMGIDLPDLGGDGYYGTTYGRMKPHHIVGNVLYLSGHTPVRDGKVLHPGRVGDEITAEQGYQAARLTGINMIAGMKHALGELDRVRGLIRCLCFVACTPDFYDVHLVSSGCSDLLAEVFGDPAGIGGRATIGVQSLCDRMCFETWAEVEIA</sequence>
<dbReference type="AlphaFoldDB" id="A0A2M8J165"/>
<dbReference type="PANTHER" id="PTHR43760:SF1">
    <property type="entry name" value="ENDORIBONUCLEASE L-PSP_CHORISMATE MUTASE-LIKE DOMAIN-CONTAINING PROTEIN"/>
    <property type="match status" value="1"/>
</dbReference>
<dbReference type="Proteomes" id="UP000231553">
    <property type="component" value="Unassembled WGS sequence"/>
</dbReference>
<feature type="domain" description="Endoribonuclease L-PSP/chorismate mutase-like" evidence="1">
    <location>
        <begin position="4"/>
        <end position="132"/>
    </location>
</feature>
<evidence type="ECO:0000313" key="3">
    <source>
        <dbReference type="Proteomes" id="UP000231553"/>
    </source>
</evidence>
<name>A0A2M8J165_9RHOB</name>
<dbReference type="RefSeq" id="WP_100162660.1">
    <property type="nucleotide sequence ID" value="NZ_PGTB01000039.1"/>
</dbReference>
<proteinExistence type="predicted"/>
<dbReference type="EMBL" id="PGTB01000039">
    <property type="protein sequence ID" value="PJE36526.1"/>
    <property type="molecule type" value="Genomic_DNA"/>
</dbReference>
<dbReference type="InterPro" id="IPR013813">
    <property type="entry name" value="Endoribo_LPSP/chorism_mut-like"/>
</dbReference>
<accession>A0A2M8J165</accession>
<dbReference type="CDD" id="cd02199">
    <property type="entry name" value="YjgF_YER057c_UK114_like_1"/>
    <property type="match status" value="1"/>
</dbReference>
<dbReference type="Pfam" id="PF14588">
    <property type="entry name" value="YjgF_endoribonc"/>
    <property type="match status" value="1"/>
</dbReference>
<reference evidence="2 3" key="1">
    <citation type="journal article" date="2018" name="Int. J. Syst. Evol. Microbiol.">
        <title>Pseudooceanicola lipolyticus sp. nov., a marine alphaproteobacterium, reclassification of Oceanicola flagellatus as Pseudooceanicola flagellatus comb. nov. and emended description of the genus Pseudooceanicola.</title>
        <authorList>
            <person name="Huang M.-M."/>
            <person name="Guo L.-L."/>
            <person name="Wu Y.-H."/>
            <person name="Lai Q.-L."/>
            <person name="Shao Z.-Z."/>
            <person name="Wang C.-S."/>
            <person name="Wu M."/>
            <person name="Xu X.-W."/>
        </authorList>
    </citation>
    <scope>NUCLEOTIDE SEQUENCE [LARGE SCALE GENOMIC DNA]</scope>
    <source>
        <strain evidence="2 3">157</strain>
    </source>
</reference>
<dbReference type="InterPro" id="IPR035959">
    <property type="entry name" value="RutC-like_sf"/>
</dbReference>
<dbReference type="PANTHER" id="PTHR43760">
    <property type="entry name" value="ENDORIBONUCLEASE-RELATED"/>
    <property type="match status" value="1"/>
</dbReference>
<dbReference type="OrthoDB" id="9806350at2"/>
<evidence type="ECO:0000259" key="1">
    <source>
        <dbReference type="Pfam" id="PF14588"/>
    </source>
</evidence>
<gene>
    <name evidence="2" type="ORF">CVM52_11585</name>
</gene>
<dbReference type="Gene3D" id="3.30.1330.40">
    <property type="entry name" value="RutC-like"/>
    <property type="match status" value="1"/>
</dbReference>
<protein>
    <submittedName>
        <fullName evidence="2">RidA family protein</fullName>
    </submittedName>
</protein>